<protein>
    <submittedName>
        <fullName evidence="3">Copper chaperone PCu(A)C</fullName>
    </submittedName>
</protein>
<dbReference type="Proteomes" id="UP000610293">
    <property type="component" value="Unassembled WGS sequence"/>
</dbReference>
<dbReference type="InterPro" id="IPR036182">
    <property type="entry name" value="PCuAC_sf"/>
</dbReference>
<dbReference type="EMBL" id="JACYNJ010000012">
    <property type="protein sequence ID" value="MBD8271611.1"/>
    <property type="molecule type" value="Genomic_DNA"/>
</dbReference>
<reference evidence="3 4" key="1">
    <citation type="submission" date="2019-03" db="EMBL/GenBank/DDBJ databases">
        <title>Biocontrol and xenobiotic degradation properties of endophytic Pseudomonas fluorescens strain BRZ63.</title>
        <authorList>
            <person name="Chlebek D.A."/>
            <person name="Pinski A."/>
            <person name="Zur J.P."/>
            <person name="Michalska J."/>
            <person name="Hupert-Kocurek K.T."/>
        </authorList>
    </citation>
    <scope>NUCLEOTIDE SEQUENCE [LARGE SCALE GENOMIC DNA]</scope>
    <source>
        <strain evidence="3 4">BRZ63</strain>
    </source>
</reference>
<feature type="signal peptide" evidence="1">
    <location>
        <begin position="1"/>
        <end position="21"/>
    </location>
</feature>
<dbReference type="PANTHER" id="PTHR36302">
    <property type="entry name" value="BLR7088 PROTEIN"/>
    <property type="match status" value="1"/>
</dbReference>
<accession>A0A4Y9TME9</accession>
<dbReference type="AlphaFoldDB" id="A0A4Y9TME9"/>
<comment type="caution">
    <text evidence="3">The sequence shown here is derived from an EMBL/GenBank/DDBJ whole genome shotgun (WGS) entry which is preliminary data.</text>
</comment>
<feature type="chain" id="PRO_5021490789" evidence="1">
    <location>
        <begin position="22"/>
        <end position="163"/>
    </location>
</feature>
<dbReference type="PANTHER" id="PTHR36302:SF1">
    <property type="entry name" value="COPPER CHAPERONE PCU(A)C"/>
    <property type="match status" value="1"/>
</dbReference>
<evidence type="ECO:0000313" key="2">
    <source>
        <dbReference type="EMBL" id="MBD8271611.1"/>
    </source>
</evidence>
<name>A0A4Y9TME9_PSEFL</name>
<reference evidence="2" key="2">
    <citation type="journal article" date="2020" name="FEMS Microbiol. Ecol.">
        <title>Temporal dynamics of bacterial communities during seed development and maturation.</title>
        <authorList>
            <person name="Chesneau G."/>
            <person name="Torres-Cortes G."/>
            <person name="Briand M."/>
            <person name="Darrasse A."/>
            <person name="Preveaux A."/>
            <person name="Marais C."/>
            <person name="Jacques M.A."/>
            <person name="Shade A."/>
            <person name="Barret M."/>
        </authorList>
    </citation>
    <scope>NUCLEOTIDE SEQUENCE</scope>
    <source>
        <strain evidence="2">CFBP13533</strain>
    </source>
</reference>
<dbReference type="Proteomes" id="UP000297322">
    <property type="component" value="Unassembled WGS sequence"/>
</dbReference>
<proteinExistence type="predicted"/>
<dbReference type="InterPro" id="IPR007410">
    <property type="entry name" value="LpqE-like"/>
</dbReference>
<dbReference type="InterPro" id="IPR058248">
    <property type="entry name" value="Lxx211020-like"/>
</dbReference>
<keyword evidence="1" id="KW-0732">Signal</keyword>
<evidence type="ECO:0000256" key="1">
    <source>
        <dbReference type="SAM" id="SignalP"/>
    </source>
</evidence>
<dbReference type="RefSeq" id="WP_032866294.1">
    <property type="nucleotide sequence ID" value="NZ_JACYNB010000002.1"/>
</dbReference>
<dbReference type="Gene3D" id="2.60.40.1890">
    <property type="entry name" value="PCu(A)C copper chaperone"/>
    <property type="match status" value="1"/>
</dbReference>
<gene>
    <name evidence="3" type="ORF">E4T65_06410</name>
    <name evidence="2" type="ORF">IFU03_17815</name>
</gene>
<evidence type="ECO:0000313" key="4">
    <source>
        <dbReference type="Proteomes" id="UP000297322"/>
    </source>
</evidence>
<organism evidence="3 4">
    <name type="scientific">Pseudomonas fluorescens</name>
    <dbReference type="NCBI Taxonomy" id="294"/>
    <lineage>
        <taxon>Bacteria</taxon>
        <taxon>Pseudomonadati</taxon>
        <taxon>Pseudomonadota</taxon>
        <taxon>Gammaproteobacteria</taxon>
        <taxon>Pseudomonadales</taxon>
        <taxon>Pseudomonadaceae</taxon>
        <taxon>Pseudomonas</taxon>
    </lineage>
</organism>
<dbReference type="SUPFAM" id="SSF110087">
    <property type="entry name" value="DR1885-like metal-binding protein"/>
    <property type="match status" value="1"/>
</dbReference>
<evidence type="ECO:0000313" key="3">
    <source>
        <dbReference type="EMBL" id="TFW44137.1"/>
    </source>
</evidence>
<dbReference type="Pfam" id="PF04314">
    <property type="entry name" value="PCuAC"/>
    <property type="match status" value="1"/>
</dbReference>
<sequence>MFLKKFLLAFSLLSLGHIAHAHEFQAGDITIVHPWSRELPAVAPTAAAYFVLKNQGSEADRLLSATTSVAGRAELHEHVHAGGAMKMQQVMSVEIPAGGEVKFEPMGYHVMLLNLKQQAKAGEHFPLTLIFEKAGALEVDVVVQKDAPTEHQPEHSHGEGHQH</sequence>
<dbReference type="EMBL" id="SPVI01000003">
    <property type="protein sequence ID" value="TFW44137.1"/>
    <property type="molecule type" value="Genomic_DNA"/>
</dbReference>